<evidence type="ECO:0000313" key="1">
    <source>
        <dbReference type="EMBL" id="KAF8790250.1"/>
    </source>
</evidence>
<organism evidence="1 2">
    <name type="scientific">Argiope bruennichi</name>
    <name type="common">Wasp spider</name>
    <name type="synonym">Aranea bruennichi</name>
    <dbReference type="NCBI Taxonomy" id="94029"/>
    <lineage>
        <taxon>Eukaryota</taxon>
        <taxon>Metazoa</taxon>
        <taxon>Ecdysozoa</taxon>
        <taxon>Arthropoda</taxon>
        <taxon>Chelicerata</taxon>
        <taxon>Arachnida</taxon>
        <taxon>Araneae</taxon>
        <taxon>Araneomorphae</taxon>
        <taxon>Entelegynae</taxon>
        <taxon>Araneoidea</taxon>
        <taxon>Araneidae</taxon>
        <taxon>Argiope</taxon>
    </lineage>
</organism>
<protein>
    <submittedName>
        <fullName evidence="1">Uncharacterized protein</fullName>
    </submittedName>
</protein>
<dbReference type="AlphaFoldDB" id="A0A8T0FLI6"/>
<name>A0A8T0FLI6_ARGBR</name>
<evidence type="ECO:0000313" key="2">
    <source>
        <dbReference type="Proteomes" id="UP000807504"/>
    </source>
</evidence>
<sequence length="87" mass="10060">MSGKIRNHYMQFCRKSLKARTNLTLAMKMFHSLVLLLVITVLASYLVPTTANDLIRAGEKLRLRAYCFEKCDKEVGWNNPDSWSFFG</sequence>
<proteinExistence type="predicted"/>
<accession>A0A8T0FLI6</accession>
<keyword evidence="2" id="KW-1185">Reference proteome</keyword>
<dbReference type="Proteomes" id="UP000807504">
    <property type="component" value="Unassembled WGS sequence"/>
</dbReference>
<reference evidence="1" key="1">
    <citation type="journal article" date="2020" name="bioRxiv">
        <title>Chromosome-level reference genome of the European wasp spider Argiope bruennichi: a resource for studies on range expansion and evolutionary adaptation.</title>
        <authorList>
            <person name="Sheffer M.M."/>
            <person name="Hoppe A."/>
            <person name="Krehenwinkel H."/>
            <person name="Uhl G."/>
            <person name="Kuss A.W."/>
            <person name="Jensen L."/>
            <person name="Jensen C."/>
            <person name="Gillespie R.G."/>
            <person name="Hoff K.J."/>
            <person name="Prost S."/>
        </authorList>
    </citation>
    <scope>NUCLEOTIDE SEQUENCE</scope>
</reference>
<reference evidence="1" key="2">
    <citation type="submission" date="2020-06" db="EMBL/GenBank/DDBJ databases">
        <authorList>
            <person name="Sheffer M."/>
        </authorList>
    </citation>
    <scope>NUCLEOTIDE SEQUENCE</scope>
</reference>
<comment type="caution">
    <text evidence="1">The sequence shown here is derived from an EMBL/GenBank/DDBJ whole genome shotgun (WGS) entry which is preliminary data.</text>
</comment>
<gene>
    <name evidence="1" type="ORF">HNY73_005307</name>
</gene>
<dbReference type="EMBL" id="JABXBU010000011">
    <property type="protein sequence ID" value="KAF8790250.1"/>
    <property type="molecule type" value="Genomic_DNA"/>
</dbReference>